<protein>
    <recommendedName>
        <fullName evidence="1">Porin domain-containing protein</fullName>
    </recommendedName>
</protein>
<dbReference type="Proteomes" id="UP000294200">
    <property type="component" value="Unassembled WGS sequence"/>
</dbReference>
<proteinExistence type="predicted"/>
<keyword evidence="3" id="KW-1185">Reference proteome</keyword>
<feature type="domain" description="Porin" evidence="1">
    <location>
        <begin position="22"/>
        <end position="161"/>
    </location>
</feature>
<name>A0A4R0X7K5_9BURK</name>
<accession>A0A4R0X7K5</accession>
<dbReference type="CDD" id="cd00342">
    <property type="entry name" value="gram_neg_porins"/>
    <property type="match status" value="1"/>
</dbReference>
<dbReference type="Pfam" id="PF13609">
    <property type="entry name" value="Porin_4"/>
    <property type="match status" value="1"/>
</dbReference>
<dbReference type="GO" id="GO:0016020">
    <property type="term" value="C:membrane"/>
    <property type="evidence" value="ECO:0007669"/>
    <property type="project" value="InterPro"/>
</dbReference>
<dbReference type="GO" id="GO:0015288">
    <property type="term" value="F:porin activity"/>
    <property type="evidence" value="ECO:0007669"/>
    <property type="project" value="InterPro"/>
</dbReference>
<evidence type="ECO:0000259" key="1">
    <source>
        <dbReference type="Pfam" id="PF13609"/>
    </source>
</evidence>
<dbReference type="InterPro" id="IPR023614">
    <property type="entry name" value="Porin_dom_sf"/>
</dbReference>
<evidence type="ECO:0000313" key="3">
    <source>
        <dbReference type="Proteomes" id="UP000294200"/>
    </source>
</evidence>
<evidence type="ECO:0000313" key="2">
    <source>
        <dbReference type="EMBL" id="TCG02807.1"/>
    </source>
</evidence>
<organism evidence="2 3">
    <name type="scientific">Paraburkholderia steynii</name>
    <dbReference type="NCBI Taxonomy" id="1245441"/>
    <lineage>
        <taxon>Bacteria</taxon>
        <taxon>Pseudomonadati</taxon>
        <taxon>Pseudomonadota</taxon>
        <taxon>Betaproteobacteria</taxon>
        <taxon>Burkholderiales</taxon>
        <taxon>Burkholderiaceae</taxon>
        <taxon>Paraburkholderia</taxon>
    </lineage>
</organism>
<comment type="caution">
    <text evidence="2">The sequence shown here is derived from an EMBL/GenBank/DDBJ whole genome shotgun (WGS) entry which is preliminary data.</text>
</comment>
<dbReference type="AlphaFoldDB" id="A0A4R0X7K5"/>
<dbReference type="Gene3D" id="2.40.160.10">
    <property type="entry name" value="Porin"/>
    <property type="match status" value="1"/>
</dbReference>
<dbReference type="EMBL" id="MWML01000727">
    <property type="protein sequence ID" value="TCG02807.1"/>
    <property type="molecule type" value="Genomic_DNA"/>
</dbReference>
<reference evidence="2 3" key="1">
    <citation type="submission" date="2017-02" db="EMBL/GenBank/DDBJ databases">
        <title>Paraburkholderia sophoroidis sp. nov. and Paraburkholderia steynii sp. nov. rhizobial symbionts of the fynbos legume Hypocalyptus sophoroides.</title>
        <authorList>
            <person name="Steenkamp E.T."/>
            <person name="Beukes C.W."/>
            <person name="Van Zyl E."/>
            <person name="Avontuur J."/>
            <person name="Chan W.Y."/>
            <person name="Hassen A."/>
            <person name="Palmer M."/>
            <person name="Mthombeni L."/>
            <person name="Phalane F."/>
            <person name="Sereme K."/>
            <person name="Venter S.N."/>
        </authorList>
    </citation>
    <scope>NUCLEOTIDE SEQUENCE [LARGE SCALE GENOMIC DNA]</scope>
    <source>
        <strain evidence="2 3">HC1.1ba</strain>
    </source>
</reference>
<dbReference type="SUPFAM" id="SSF56935">
    <property type="entry name" value="Porins"/>
    <property type="match status" value="1"/>
</dbReference>
<sequence>MQFSPFFLSAWALDPRVFSEFGSILAIYSNNVSVTGSFSSNAVSYTSPVLYGLQASAMYSFGGVAGNFQSGRQYSARLKYEWGGLTLDAAFFDSNAGGSVATVPPSNVPFVGRVIGAAYKFGPVTAKASFESFKVQGGATNNVYGGGVDYFALPQLDLNAGVCTSTFATTQQATR</sequence>
<gene>
    <name evidence="2" type="ORF">BZM27_53110</name>
</gene>
<dbReference type="InterPro" id="IPR033900">
    <property type="entry name" value="Gram_neg_porin_domain"/>
</dbReference>